<gene>
    <name evidence="17" type="primary">cobU</name>
    <name evidence="17" type="ORF">E4O86_17370</name>
</gene>
<dbReference type="PIRSF" id="PIRSF006135">
    <property type="entry name" value="CobU"/>
    <property type="match status" value="1"/>
</dbReference>
<keyword evidence="8 14" id="KW-0169">Cobalamin biosynthesis</keyword>
<evidence type="ECO:0000256" key="15">
    <source>
        <dbReference type="PIRSR" id="PIRSR006135-1"/>
    </source>
</evidence>
<evidence type="ECO:0000256" key="2">
    <source>
        <dbReference type="ARBA" id="ARBA00000711"/>
    </source>
</evidence>
<evidence type="ECO:0000256" key="13">
    <source>
        <dbReference type="ARBA" id="ARBA00023134"/>
    </source>
</evidence>
<name>A0A964T8U2_9HYPH</name>
<dbReference type="EC" id="2.7.1.156" evidence="14"/>
<evidence type="ECO:0000313" key="18">
    <source>
        <dbReference type="Proteomes" id="UP000773614"/>
    </source>
</evidence>
<evidence type="ECO:0000256" key="10">
    <source>
        <dbReference type="ARBA" id="ARBA00022741"/>
    </source>
</evidence>
<reference evidence="17" key="1">
    <citation type="submission" date="2019-03" db="EMBL/GenBank/DDBJ databases">
        <title>Afifella sp. nov., isolated from activated sludge.</title>
        <authorList>
            <person name="Li Q."/>
            <person name="Liu Y."/>
        </authorList>
    </citation>
    <scope>NUCLEOTIDE SEQUENCE</scope>
    <source>
        <strain evidence="17">L72</strain>
    </source>
</reference>
<feature type="active site" description="GMP-histidine intermediate" evidence="15">
    <location>
        <position position="51"/>
    </location>
</feature>
<evidence type="ECO:0000256" key="12">
    <source>
        <dbReference type="ARBA" id="ARBA00022840"/>
    </source>
</evidence>
<feature type="binding site" evidence="16">
    <location>
        <position position="85"/>
    </location>
    <ligand>
        <name>GTP</name>
        <dbReference type="ChEBI" id="CHEBI:37565"/>
    </ligand>
</feature>
<dbReference type="OrthoDB" id="9788370at2"/>
<dbReference type="CDD" id="cd00544">
    <property type="entry name" value="CobU"/>
    <property type="match status" value="1"/>
</dbReference>
<keyword evidence="17" id="KW-0548">Nucleotidyltransferase</keyword>
<comment type="catalytic activity">
    <reaction evidence="1 14">
        <text>adenosylcob(III)inamide + ATP = adenosylcob(III)inamide phosphate + ADP + H(+)</text>
        <dbReference type="Rhea" id="RHEA:15769"/>
        <dbReference type="ChEBI" id="CHEBI:2480"/>
        <dbReference type="ChEBI" id="CHEBI:15378"/>
        <dbReference type="ChEBI" id="CHEBI:30616"/>
        <dbReference type="ChEBI" id="CHEBI:58502"/>
        <dbReference type="ChEBI" id="CHEBI:456216"/>
        <dbReference type="EC" id="2.7.1.156"/>
    </reaction>
</comment>
<comment type="similarity">
    <text evidence="7 14">Belongs to the CobU/CobP family.</text>
</comment>
<evidence type="ECO:0000256" key="8">
    <source>
        <dbReference type="ARBA" id="ARBA00022573"/>
    </source>
</evidence>
<evidence type="ECO:0000256" key="9">
    <source>
        <dbReference type="ARBA" id="ARBA00022679"/>
    </source>
</evidence>
<evidence type="ECO:0000256" key="7">
    <source>
        <dbReference type="ARBA" id="ARBA00007490"/>
    </source>
</evidence>
<dbReference type="NCBIfam" id="NF004469">
    <property type="entry name" value="PRK05800.1"/>
    <property type="match status" value="1"/>
</dbReference>
<feature type="binding site" evidence="16">
    <location>
        <begin position="35"/>
        <end position="37"/>
    </location>
    <ligand>
        <name>GTP</name>
        <dbReference type="ChEBI" id="CHEBI:37565"/>
    </ligand>
</feature>
<dbReference type="GO" id="GO:0009236">
    <property type="term" value="P:cobalamin biosynthetic process"/>
    <property type="evidence" value="ECO:0007669"/>
    <property type="project" value="UniProtKB-UniRule"/>
</dbReference>
<evidence type="ECO:0000256" key="5">
    <source>
        <dbReference type="ARBA" id="ARBA00004692"/>
    </source>
</evidence>
<dbReference type="GO" id="GO:0043752">
    <property type="term" value="F:adenosylcobinamide kinase activity"/>
    <property type="evidence" value="ECO:0007669"/>
    <property type="project" value="UniProtKB-EC"/>
</dbReference>
<dbReference type="GO" id="GO:0008820">
    <property type="term" value="F:cobinamide phosphate guanylyltransferase activity"/>
    <property type="evidence" value="ECO:0007669"/>
    <property type="project" value="UniProtKB-UniRule"/>
</dbReference>
<dbReference type="GO" id="GO:0005525">
    <property type="term" value="F:GTP binding"/>
    <property type="evidence" value="ECO:0007669"/>
    <property type="project" value="UniProtKB-UniRule"/>
</dbReference>
<dbReference type="PANTHER" id="PTHR34848:SF1">
    <property type="entry name" value="BIFUNCTIONAL ADENOSYLCOBALAMIN BIOSYNTHESIS PROTEIN COBU"/>
    <property type="match status" value="1"/>
</dbReference>
<comment type="function">
    <text evidence="4 14">Catalyzes ATP-dependent phosphorylation of adenosylcobinamide and addition of GMP to adenosylcobinamide phosphate.</text>
</comment>
<keyword evidence="11 14" id="KW-0418">Kinase</keyword>
<keyword evidence="18" id="KW-1185">Reference proteome</keyword>
<dbReference type="EMBL" id="SPKJ01000076">
    <property type="protein sequence ID" value="MYZ49482.1"/>
    <property type="molecule type" value="Genomic_DNA"/>
</dbReference>
<dbReference type="SUPFAM" id="SSF52540">
    <property type="entry name" value="P-loop containing nucleoside triphosphate hydrolases"/>
    <property type="match status" value="1"/>
</dbReference>
<comment type="caution">
    <text evidence="17">The sequence shown here is derived from an EMBL/GenBank/DDBJ whole genome shotgun (WGS) entry which is preliminary data.</text>
</comment>
<dbReference type="Proteomes" id="UP000773614">
    <property type="component" value="Unassembled WGS sequence"/>
</dbReference>
<keyword evidence="13 14" id="KW-0342">GTP-binding</keyword>
<dbReference type="GO" id="GO:0005524">
    <property type="term" value="F:ATP binding"/>
    <property type="evidence" value="ECO:0007669"/>
    <property type="project" value="UniProtKB-UniRule"/>
</dbReference>
<accession>A0A964T8U2</accession>
<comment type="pathway">
    <text evidence="6 14">Cofactor biosynthesis; adenosylcobalamin biosynthesis; adenosylcobalamin from cob(II)yrinate a,c-diamide: step 5/7.</text>
</comment>
<feature type="binding site" evidence="16">
    <location>
        <position position="63"/>
    </location>
    <ligand>
        <name>GTP</name>
        <dbReference type="ChEBI" id="CHEBI:37565"/>
    </ligand>
</feature>
<evidence type="ECO:0000256" key="14">
    <source>
        <dbReference type="PIRNR" id="PIRNR006135"/>
    </source>
</evidence>
<dbReference type="AlphaFoldDB" id="A0A964T8U2"/>
<feature type="binding site" evidence="16">
    <location>
        <begin position="10"/>
        <end position="17"/>
    </location>
    <ligand>
        <name>GTP</name>
        <dbReference type="ChEBI" id="CHEBI:37565"/>
    </ligand>
</feature>
<evidence type="ECO:0000256" key="1">
    <source>
        <dbReference type="ARBA" id="ARBA00000312"/>
    </source>
</evidence>
<evidence type="ECO:0000313" key="17">
    <source>
        <dbReference type="EMBL" id="MYZ49482.1"/>
    </source>
</evidence>
<organism evidence="17 18">
    <name type="scientific">Propylenella binzhouense</name>
    <dbReference type="NCBI Taxonomy" id="2555902"/>
    <lineage>
        <taxon>Bacteria</taxon>
        <taxon>Pseudomonadati</taxon>
        <taxon>Pseudomonadota</taxon>
        <taxon>Alphaproteobacteria</taxon>
        <taxon>Hyphomicrobiales</taxon>
        <taxon>Propylenellaceae</taxon>
        <taxon>Propylenella</taxon>
    </lineage>
</organism>
<dbReference type="InterPro" id="IPR027417">
    <property type="entry name" value="P-loop_NTPase"/>
</dbReference>
<comment type="catalytic activity">
    <reaction evidence="2 14">
        <text>adenosylcob(III)inamide phosphate + GTP + H(+) = adenosylcob(III)inamide-GDP + diphosphate</text>
        <dbReference type="Rhea" id="RHEA:22712"/>
        <dbReference type="ChEBI" id="CHEBI:15378"/>
        <dbReference type="ChEBI" id="CHEBI:33019"/>
        <dbReference type="ChEBI" id="CHEBI:37565"/>
        <dbReference type="ChEBI" id="CHEBI:58502"/>
        <dbReference type="ChEBI" id="CHEBI:60487"/>
        <dbReference type="EC" id="2.7.7.62"/>
    </reaction>
</comment>
<keyword evidence="9 14" id="KW-0808">Transferase</keyword>
<feature type="binding site" evidence="16">
    <location>
        <begin position="52"/>
        <end position="55"/>
    </location>
    <ligand>
        <name>GTP</name>
        <dbReference type="ChEBI" id="CHEBI:37565"/>
    </ligand>
</feature>
<keyword evidence="12 14" id="KW-0067">ATP-binding</keyword>
<evidence type="ECO:0000256" key="16">
    <source>
        <dbReference type="PIRSR" id="PIRSR006135-2"/>
    </source>
</evidence>
<dbReference type="RefSeq" id="WP_161141823.1">
    <property type="nucleotide sequence ID" value="NZ_SPKJ01000076.1"/>
</dbReference>
<evidence type="ECO:0000256" key="6">
    <source>
        <dbReference type="ARBA" id="ARBA00005159"/>
    </source>
</evidence>
<comment type="catalytic activity">
    <reaction evidence="3">
        <text>adenosylcob(III)inamide + GTP = adenosylcob(III)inamide phosphate + GDP + H(+)</text>
        <dbReference type="Rhea" id="RHEA:15765"/>
        <dbReference type="ChEBI" id="CHEBI:2480"/>
        <dbReference type="ChEBI" id="CHEBI:15378"/>
        <dbReference type="ChEBI" id="CHEBI:37565"/>
        <dbReference type="ChEBI" id="CHEBI:58189"/>
        <dbReference type="ChEBI" id="CHEBI:58502"/>
        <dbReference type="EC" id="2.7.1.156"/>
    </reaction>
</comment>
<evidence type="ECO:0000256" key="11">
    <source>
        <dbReference type="ARBA" id="ARBA00022777"/>
    </source>
</evidence>
<sequence>MKAGSVLVLGGARSGKSAHAEALAAASGLERVYVATAEPRDAEMGERIAHHRARRGALWRTVEAPDALEQAVAAEAAPGRAVLVDCLTLWLSNLLLAGADLESRCRALSGLVGRLPGLLVLVSNEVGLGIVPENALARRFRDAQGRLNQDVAARADRVVFVAAGLPLSLKGPCE</sequence>
<keyword evidence="10 14" id="KW-0547">Nucleotide-binding</keyword>
<dbReference type="Pfam" id="PF02283">
    <property type="entry name" value="CobU"/>
    <property type="match status" value="1"/>
</dbReference>
<dbReference type="InterPro" id="IPR003203">
    <property type="entry name" value="CobU/CobP"/>
</dbReference>
<dbReference type="PANTHER" id="PTHR34848">
    <property type="match status" value="1"/>
</dbReference>
<comment type="pathway">
    <text evidence="5 14">Cofactor biosynthesis; adenosylcobalamin biosynthesis; adenosylcobalamin from cob(II)yrinate a,c-diamide: step 6/7.</text>
</comment>
<evidence type="ECO:0000256" key="3">
    <source>
        <dbReference type="ARBA" id="ARBA00001522"/>
    </source>
</evidence>
<proteinExistence type="inferred from homology"/>
<protein>
    <recommendedName>
        <fullName evidence="14">Bifunctional adenosylcobalamin biosynthesis protein</fullName>
        <ecNumber evidence="14">2.7.1.156</ecNumber>
        <ecNumber evidence="14">2.7.7.62</ecNumber>
    </recommendedName>
</protein>
<evidence type="ECO:0000256" key="4">
    <source>
        <dbReference type="ARBA" id="ARBA00003889"/>
    </source>
</evidence>
<dbReference type="Gene3D" id="3.40.50.300">
    <property type="entry name" value="P-loop containing nucleotide triphosphate hydrolases"/>
    <property type="match status" value="1"/>
</dbReference>
<dbReference type="EC" id="2.7.7.62" evidence="14"/>